<dbReference type="Gene3D" id="1.10.246.130">
    <property type="match status" value="1"/>
</dbReference>
<dbReference type="PRINTS" id="PR01210">
    <property type="entry name" value="GGTRANSPTASE"/>
</dbReference>
<gene>
    <name evidence="5" type="ORF">Q7C36_012144</name>
</gene>
<evidence type="ECO:0000313" key="6">
    <source>
        <dbReference type="Proteomes" id="UP001187315"/>
    </source>
</evidence>
<comment type="function">
    <text evidence="4">Cleaves the gamma-glutamyl peptide bond of glutathione and glutathione conjugates.</text>
</comment>
<dbReference type="GO" id="GO:1901750">
    <property type="term" value="P:leukotriene D4 biosynthetic process"/>
    <property type="evidence" value="ECO:0007669"/>
    <property type="project" value="TreeGrafter"/>
</dbReference>
<comment type="caution">
    <text evidence="5">The sequence shown here is derived from an EMBL/GenBank/DDBJ whole genome shotgun (WGS) entry which is preliminary data.</text>
</comment>
<dbReference type="AlphaFoldDB" id="A0AA88MKS0"/>
<reference evidence="5" key="1">
    <citation type="submission" date="2023-08" db="EMBL/GenBank/DDBJ databases">
        <title>Pelteobagrus vachellii genome.</title>
        <authorList>
            <person name="Liu H."/>
        </authorList>
    </citation>
    <scope>NUCLEOTIDE SEQUENCE</scope>
    <source>
        <strain evidence="5">PRFRI_2022a</strain>
        <tissue evidence="5">Muscle</tissue>
    </source>
</reference>
<keyword evidence="4" id="KW-0472">Membrane</keyword>
<keyword evidence="4" id="KW-0812">Transmembrane</keyword>
<dbReference type="PANTHER" id="PTHR11686">
    <property type="entry name" value="GAMMA GLUTAMYL TRANSPEPTIDASE"/>
    <property type="match status" value="1"/>
</dbReference>
<name>A0AA88MKS0_TACVA</name>
<proteinExistence type="inferred from homology"/>
<evidence type="ECO:0000256" key="4">
    <source>
        <dbReference type="RuleBase" id="RU368068"/>
    </source>
</evidence>
<dbReference type="PANTHER" id="PTHR11686:SF19">
    <property type="entry name" value="GLUTATHIONE HYDROLASE 5 PROENZYME"/>
    <property type="match status" value="1"/>
</dbReference>
<organism evidence="5 6">
    <name type="scientific">Tachysurus vachellii</name>
    <name type="common">Darkbarbel catfish</name>
    <name type="synonym">Pelteobagrus vachellii</name>
    <dbReference type="NCBI Taxonomy" id="175792"/>
    <lineage>
        <taxon>Eukaryota</taxon>
        <taxon>Metazoa</taxon>
        <taxon>Chordata</taxon>
        <taxon>Craniata</taxon>
        <taxon>Vertebrata</taxon>
        <taxon>Euteleostomi</taxon>
        <taxon>Actinopterygii</taxon>
        <taxon>Neopterygii</taxon>
        <taxon>Teleostei</taxon>
        <taxon>Ostariophysi</taxon>
        <taxon>Siluriformes</taxon>
        <taxon>Bagridae</taxon>
        <taxon>Tachysurus</taxon>
    </lineage>
</organism>
<dbReference type="EMBL" id="JAVHJS010000012">
    <property type="protein sequence ID" value="KAK2840565.1"/>
    <property type="molecule type" value="Genomic_DNA"/>
</dbReference>
<evidence type="ECO:0000256" key="3">
    <source>
        <dbReference type="PIRSR" id="PIRSR600101-2"/>
    </source>
</evidence>
<comment type="similarity">
    <text evidence="1">Belongs to the gamma-glutamyltransferase family.</text>
</comment>
<protein>
    <recommendedName>
        <fullName evidence="4">Glutathione hydrolase</fullName>
        <ecNumber evidence="4">2.3.2.2</ecNumber>
        <ecNumber evidence="4">3.4.19.13</ecNumber>
    </recommendedName>
    <alternativeName>
        <fullName evidence="4">Gamma-glutamyltransferase</fullName>
    </alternativeName>
    <alternativeName>
        <fullName evidence="4">Gamma-glutamyltranspeptidase</fullName>
    </alternativeName>
</protein>
<dbReference type="EC" id="3.4.19.13" evidence="4"/>
<dbReference type="InterPro" id="IPR000101">
    <property type="entry name" value="GGT_peptidase"/>
</dbReference>
<feature type="binding site" evidence="3">
    <location>
        <begin position="398"/>
        <end position="400"/>
    </location>
    <ligand>
        <name>L-glutamate</name>
        <dbReference type="ChEBI" id="CHEBI:29985"/>
    </ligand>
</feature>
<accession>A0AA88MKS0</accession>
<dbReference type="GO" id="GO:0036374">
    <property type="term" value="F:glutathione hydrolase activity"/>
    <property type="evidence" value="ECO:0007669"/>
    <property type="project" value="UniProtKB-UniRule"/>
</dbReference>
<dbReference type="FunFam" id="3.60.20.40:FF:000011">
    <property type="entry name" value="Gamma-glutamyltransferase 5a"/>
    <property type="match status" value="1"/>
</dbReference>
<keyword evidence="4" id="KW-0012">Acyltransferase</keyword>
<dbReference type="InterPro" id="IPR029055">
    <property type="entry name" value="Ntn_hydrolases_N"/>
</dbReference>
<dbReference type="Gene3D" id="3.60.20.40">
    <property type="match status" value="1"/>
</dbReference>
<feature type="binding site" evidence="3">
    <location>
        <position position="422"/>
    </location>
    <ligand>
        <name>L-glutamate</name>
        <dbReference type="ChEBI" id="CHEBI:29985"/>
    </ligand>
</feature>
<comment type="catalytic activity">
    <reaction evidence="4">
        <text>glutathione + H2O = L-cysteinylglycine + L-glutamate</text>
        <dbReference type="Rhea" id="RHEA:28807"/>
        <dbReference type="ChEBI" id="CHEBI:15377"/>
        <dbReference type="ChEBI" id="CHEBI:29985"/>
        <dbReference type="ChEBI" id="CHEBI:57925"/>
        <dbReference type="ChEBI" id="CHEBI:61694"/>
        <dbReference type="EC" id="3.4.19.13"/>
    </reaction>
</comment>
<dbReference type="GO" id="GO:0103068">
    <property type="term" value="F:leukotriene C4 gamma-glutamyl transferase activity"/>
    <property type="evidence" value="ECO:0007669"/>
    <property type="project" value="UniProtKB-EC"/>
</dbReference>
<dbReference type="InterPro" id="IPR043138">
    <property type="entry name" value="GGT_lsub"/>
</dbReference>
<dbReference type="Proteomes" id="UP001187315">
    <property type="component" value="Unassembled WGS sequence"/>
</dbReference>
<dbReference type="EC" id="2.3.2.2" evidence="4"/>
<keyword evidence="4" id="KW-0378">Hydrolase</keyword>
<dbReference type="GO" id="GO:0006751">
    <property type="term" value="P:glutathione catabolic process"/>
    <property type="evidence" value="ECO:0007669"/>
    <property type="project" value="UniProtKB-UniRule"/>
</dbReference>
<feature type="binding site" evidence="3">
    <location>
        <position position="113"/>
    </location>
    <ligand>
        <name>L-glutamate</name>
        <dbReference type="ChEBI" id="CHEBI:29985"/>
    </ligand>
</feature>
<evidence type="ECO:0000313" key="5">
    <source>
        <dbReference type="EMBL" id="KAK2840565.1"/>
    </source>
</evidence>
<keyword evidence="4" id="KW-0808">Transferase</keyword>
<dbReference type="GO" id="GO:0002951">
    <property type="term" value="F:leukotriene-C(4) hydrolase"/>
    <property type="evidence" value="ECO:0007669"/>
    <property type="project" value="TreeGrafter"/>
</dbReference>
<comment type="catalytic activity">
    <reaction evidence="4">
        <text>an S-substituted glutathione + H2O = an S-substituted L-cysteinylglycine + L-glutamate</text>
        <dbReference type="Rhea" id="RHEA:59468"/>
        <dbReference type="ChEBI" id="CHEBI:15377"/>
        <dbReference type="ChEBI" id="CHEBI:29985"/>
        <dbReference type="ChEBI" id="CHEBI:90779"/>
        <dbReference type="ChEBI" id="CHEBI:143103"/>
        <dbReference type="EC" id="3.4.19.13"/>
    </reaction>
</comment>
<evidence type="ECO:0000256" key="1">
    <source>
        <dbReference type="ARBA" id="ARBA00009381"/>
    </source>
</evidence>
<dbReference type="SUPFAM" id="SSF56235">
    <property type="entry name" value="N-terminal nucleophile aminohydrolases (Ntn hydrolases)"/>
    <property type="match status" value="1"/>
</dbReference>
<dbReference type="InterPro" id="IPR043137">
    <property type="entry name" value="GGT_ssub_C"/>
</dbReference>
<dbReference type="GO" id="GO:0005886">
    <property type="term" value="C:plasma membrane"/>
    <property type="evidence" value="ECO:0007669"/>
    <property type="project" value="TreeGrafter"/>
</dbReference>
<evidence type="ECO:0000256" key="2">
    <source>
        <dbReference type="PIRSR" id="PIRSR600101-1"/>
    </source>
</evidence>
<sequence>MPRRRKDRLRAGVCFAVIFIVLILILIIVCTVKSPESHECNRGMFRKAAVAADSQICSSIGRDVLRSGGSAVDGAIAALICTSVINPQSMGLGGGVIFTIREKTGKVKVINARETTPRKFKADLLSECSNVTGVHWVGVPGELRGYERAHRLYGRLPWKRLFEPTISLAKRGVKISPLLHQYLSVLKEQRTALSQLFMYPNGTLMKEGDTVKFVKLTETLQKIADGGAEEFYRGDVAQALVRDVQAAGGSLTLEDLSSFNVTESEAWTISLDKYLMFFPPPPAGGALLSFILKVMEGYKMDPTSIHVDERVLTYHRYIEACKFANGLKQFIKDPKFSSDKEAHALIGAEFAERVRLLISSNITHDAQYYNINPHPDTQGTTHISVLAEDGMAVSVTSTINHIFGSRVLSPNTGVLLNNELADFCGRTKHIHPGEKPPSSMAPVILYSSFEKHTLVIGASGGSMITMGLATALMNYLWLGKTLKDSIASPVVYVDGKSELSFEKAFNQDVIKALQQLGHTVVSRSYFYNTVNAVSKHEDECVNAISDKRKKGEPAGY</sequence>
<keyword evidence="6" id="KW-1185">Reference proteome</keyword>
<comment type="subcellular location">
    <subcellularLocation>
        <location evidence="4">Membrane</location>
        <topology evidence="4">Single-pass type II membrane protein</topology>
    </subcellularLocation>
</comment>
<feature type="transmembrane region" description="Helical" evidence="4">
    <location>
        <begin position="12"/>
        <end position="29"/>
    </location>
</feature>
<dbReference type="FunFam" id="1.10.246.130:FF:000001">
    <property type="entry name" value="Gamma-glutamyltransferase 5 isoform 1"/>
    <property type="match status" value="1"/>
</dbReference>
<comment type="pathway">
    <text evidence="4">Sulfur metabolism; glutathione metabolism.</text>
</comment>
<keyword evidence="4" id="KW-1133">Transmembrane helix</keyword>
<feature type="active site" description="Nucleophile" evidence="2">
    <location>
        <position position="380"/>
    </location>
</feature>
<feature type="binding site" evidence="3">
    <location>
        <begin position="438"/>
        <end position="439"/>
    </location>
    <ligand>
        <name>L-glutamate</name>
        <dbReference type="ChEBI" id="CHEBI:29985"/>
    </ligand>
</feature>
<dbReference type="GO" id="GO:0006954">
    <property type="term" value="P:inflammatory response"/>
    <property type="evidence" value="ECO:0007669"/>
    <property type="project" value="TreeGrafter"/>
</dbReference>
<comment type="catalytic activity">
    <reaction evidence="4">
        <text>an N-terminal (5-L-glutamyl)-[peptide] + an alpha-amino acid = 5-L-glutamyl amino acid + an N-terminal L-alpha-aminoacyl-[peptide]</text>
        <dbReference type="Rhea" id="RHEA:23904"/>
        <dbReference type="Rhea" id="RHEA-COMP:9780"/>
        <dbReference type="Rhea" id="RHEA-COMP:9795"/>
        <dbReference type="ChEBI" id="CHEBI:77644"/>
        <dbReference type="ChEBI" id="CHEBI:78597"/>
        <dbReference type="ChEBI" id="CHEBI:78599"/>
        <dbReference type="ChEBI" id="CHEBI:78608"/>
        <dbReference type="EC" id="2.3.2.2"/>
    </reaction>
</comment>
<feature type="binding site" evidence="3">
    <location>
        <position position="461"/>
    </location>
    <ligand>
        <name>L-glutamate</name>
        <dbReference type="ChEBI" id="CHEBI:29985"/>
    </ligand>
</feature>
<dbReference type="Pfam" id="PF01019">
    <property type="entry name" value="G_glu_transpept"/>
    <property type="match status" value="1"/>
</dbReference>